<feature type="chain" id="PRO_5043028455" evidence="1">
    <location>
        <begin position="25"/>
        <end position="171"/>
    </location>
</feature>
<name>A0AAN0M546_9RHOB</name>
<dbReference type="Gene3D" id="3.90.420.10">
    <property type="entry name" value="Oxidoreductase, molybdopterin-binding domain"/>
    <property type="match status" value="1"/>
</dbReference>
<dbReference type="Proteomes" id="UP001451782">
    <property type="component" value="Chromosome"/>
</dbReference>
<keyword evidence="3" id="KW-1185">Reference proteome</keyword>
<proteinExistence type="predicted"/>
<dbReference type="EMBL" id="CP151762">
    <property type="protein sequence ID" value="WZU62602.1"/>
    <property type="molecule type" value="Genomic_DNA"/>
</dbReference>
<accession>A0AAN0M546</accession>
<dbReference type="RefSeq" id="WP_342069005.1">
    <property type="nucleotide sequence ID" value="NZ_CP151762.1"/>
</dbReference>
<feature type="signal peptide" evidence="1">
    <location>
        <begin position="1"/>
        <end position="24"/>
    </location>
</feature>
<evidence type="ECO:0000313" key="2">
    <source>
        <dbReference type="EMBL" id="WZU62602.1"/>
    </source>
</evidence>
<organism evidence="2 3">
    <name type="scientific">Yoonia algicola</name>
    <dbReference type="NCBI Taxonomy" id="3137368"/>
    <lineage>
        <taxon>Bacteria</taxon>
        <taxon>Pseudomonadati</taxon>
        <taxon>Pseudomonadota</taxon>
        <taxon>Alphaproteobacteria</taxon>
        <taxon>Rhodobacterales</taxon>
        <taxon>Paracoccaceae</taxon>
        <taxon>Yoonia</taxon>
    </lineage>
</organism>
<sequence length="171" mass="18388">MLSYVKKVVLVVSLAVASVSPAMAQQIEAPSGDVVLTVSGALSMTNDGDQLLLDLDMLMALPATTFETSTIWTEGVHQFKGVSLADFAASVGAEAGLFLATAINDYTVEIPFSDAVTGGPIIAYLMDGEAMSVRDKGPLWVIYPYDSNSLYRSEVVYSRSIWQLDRVEIVQ</sequence>
<dbReference type="AlphaFoldDB" id="A0AAN0M546"/>
<dbReference type="InterPro" id="IPR036374">
    <property type="entry name" value="OxRdtase_Mopterin-bd_sf"/>
</dbReference>
<dbReference type="SUPFAM" id="SSF56524">
    <property type="entry name" value="Oxidoreductase molybdopterin-binding domain"/>
    <property type="match status" value="1"/>
</dbReference>
<keyword evidence="1" id="KW-0732">Signal</keyword>
<dbReference type="KEGG" id="yag:AABB28_11970"/>
<gene>
    <name evidence="2" type="ORF">AABB28_11970</name>
</gene>
<reference evidence="2 3" key="1">
    <citation type="submission" date="2024-04" db="EMBL/GenBank/DDBJ databases">
        <title>Phylogenomic analyses of a clade within the roseobacter group suggest taxonomic reassignments of species of the genera Aestuariivita, Citreicella, Loktanella, Nautella, Pelagibaca, Ruegeria, Thalassobius, Thiobacimonas and Tropicibacter, and the proposal o.</title>
        <authorList>
            <person name="Jeon C.O."/>
        </authorList>
    </citation>
    <scope>NUCLEOTIDE SEQUENCE [LARGE SCALE GENOMIC DNA]</scope>
    <source>
        <strain evidence="2 3">G8-12</strain>
    </source>
</reference>
<protein>
    <submittedName>
        <fullName evidence="2">Oxidoreductase</fullName>
    </submittedName>
</protein>
<evidence type="ECO:0000256" key="1">
    <source>
        <dbReference type="SAM" id="SignalP"/>
    </source>
</evidence>
<evidence type="ECO:0000313" key="3">
    <source>
        <dbReference type="Proteomes" id="UP001451782"/>
    </source>
</evidence>